<gene>
    <name evidence="2" type="ORF">L0F81_03810</name>
</gene>
<evidence type="ECO:0000313" key="3">
    <source>
        <dbReference type="Proteomes" id="UP001299012"/>
    </source>
</evidence>
<evidence type="ECO:0000256" key="1">
    <source>
        <dbReference type="SAM" id="MobiDB-lite"/>
    </source>
</evidence>
<dbReference type="Proteomes" id="UP001299012">
    <property type="component" value="Unassembled WGS sequence"/>
</dbReference>
<dbReference type="EMBL" id="JAKKZF010000007">
    <property type="protein sequence ID" value="MCG0062420.1"/>
    <property type="molecule type" value="Genomic_DNA"/>
</dbReference>
<sequence length="67" mass="6775">MIEDALRALGDPMAFAQVQAGDRSGLPGVKPSRLPSSQASAGPNRTNSPGSPGCWKGAPVASRRATA</sequence>
<proteinExistence type="predicted"/>
<evidence type="ECO:0000313" key="2">
    <source>
        <dbReference type="EMBL" id="MCG0062420.1"/>
    </source>
</evidence>
<keyword evidence="3" id="KW-1185">Reference proteome</keyword>
<reference evidence="2 3" key="1">
    <citation type="submission" date="2022-01" db="EMBL/GenBank/DDBJ databases">
        <title>Draft Genome Sequences of Seven Type Strains of the Genus Streptomyces.</title>
        <authorList>
            <person name="Aziz S."/>
            <person name="Coretto E."/>
            <person name="Chronakova A."/>
            <person name="Sproer C."/>
            <person name="Huber K."/>
            <person name="Nouioui I."/>
            <person name="Gross H."/>
        </authorList>
    </citation>
    <scope>NUCLEOTIDE SEQUENCE [LARGE SCALE GENOMIC DNA]</scope>
    <source>
        <strain evidence="2 3">DSM 41685</strain>
    </source>
</reference>
<comment type="caution">
    <text evidence="2">The sequence shown here is derived from an EMBL/GenBank/DDBJ whole genome shotgun (WGS) entry which is preliminary data.</text>
</comment>
<dbReference type="RefSeq" id="WP_059247289.1">
    <property type="nucleotide sequence ID" value="NZ_CBDRBY010000019.1"/>
</dbReference>
<organism evidence="2 3">
    <name type="scientific">Streptomyces tricolor</name>
    <dbReference type="NCBI Taxonomy" id="68277"/>
    <lineage>
        <taxon>Bacteria</taxon>
        <taxon>Bacillati</taxon>
        <taxon>Actinomycetota</taxon>
        <taxon>Actinomycetes</taxon>
        <taxon>Kitasatosporales</taxon>
        <taxon>Streptomycetaceae</taxon>
        <taxon>Streptomyces</taxon>
        <taxon>Streptomyces violaceoruber group</taxon>
    </lineage>
</organism>
<feature type="compositionally biased region" description="Polar residues" evidence="1">
    <location>
        <begin position="34"/>
        <end position="50"/>
    </location>
</feature>
<name>A0ABS9JA36_9ACTN</name>
<feature type="region of interest" description="Disordered" evidence="1">
    <location>
        <begin position="21"/>
        <end position="67"/>
    </location>
</feature>
<protein>
    <submittedName>
        <fullName evidence="2">Uncharacterized protein</fullName>
    </submittedName>
</protein>
<accession>A0ABS9JA36</accession>